<dbReference type="GO" id="GO:0016020">
    <property type="term" value="C:membrane"/>
    <property type="evidence" value="ECO:0007669"/>
    <property type="project" value="TreeGrafter"/>
</dbReference>
<keyword evidence="3" id="KW-1185">Reference proteome</keyword>
<dbReference type="RefSeq" id="WP_152578617.1">
    <property type="nucleotide sequence ID" value="NZ_JAATJI010000001.1"/>
</dbReference>
<dbReference type="InterPro" id="IPR050266">
    <property type="entry name" value="AB_hydrolase_sf"/>
</dbReference>
<dbReference type="AlphaFoldDB" id="A0A7C9KZL3"/>
<dbReference type="GO" id="GO:0046464">
    <property type="term" value="P:acylglycerol catabolic process"/>
    <property type="evidence" value="ECO:0007669"/>
    <property type="project" value="TreeGrafter"/>
</dbReference>
<dbReference type="InterPro" id="IPR000073">
    <property type="entry name" value="AB_hydrolase_1"/>
</dbReference>
<evidence type="ECO:0000313" key="3">
    <source>
        <dbReference type="Proteomes" id="UP000481327"/>
    </source>
</evidence>
<keyword evidence="2" id="KW-0378">Hydrolase</keyword>
<gene>
    <name evidence="2" type="ORF">F3168_12870</name>
</gene>
<organism evidence="2 3">
    <name type="scientific">Sandarakinorhabdus fusca</name>
    <dbReference type="NCBI Taxonomy" id="1439888"/>
    <lineage>
        <taxon>Bacteria</taxon>
        <taxon>Pseudomonadati</taxon>
        <taxon>Pseudomonadota</taxon>
        <taxon>Alphaproteobacteria</taxon>
        <taxon>Sphingomonadales</taxon>
        <taxon>Sphingosinicellaceae</taxon>
        <taxon>Sandarakinorhabdus</taxon>
    </lineage>
</organism>
<dbReference type="Gene3D" id="3.40.50.1820">
    <property type="entry name" value="alpha/beta hydrolase"/>
    <property type="match status" value="1"/>
</dbReference>
<dbReference type="NCBIfam" id="TIGR03056">
    <property type="entry name" value="bchO_mg_che_rel"/>
    <property type="match status" value="1"/>
</dbReference>
<dbReference type="PANTHER" id="PTHR43798:SF33">
    <property type="entry name" value="HYDROLASE, PUTATIVE (AFU_ORTHOLOGUE AFUA_2G14860)-RELATED"/>
    <property type="match status" value="1"/>
</dbReference>
<dbReference type="PRINTS" id="PR00111">
    <property type="entry name" value="ABHYDROLASE"/>
</dbReference>
<dbReference type="OrthoDB" id="9799612at2"/>
<dbReference type="Pfam" id="PF00561">
    <property type="entry name" value="Abhydrolase_1"/>
    <property type="match status" value="1"/>
</dbReference>
<feature type="domain" description="AB hydrolase-1" evidence="1">
    <location>
        <begin position="38"/>
        <end position="274"/>
    </location>
</feature>
<name>A0A7C9KZL3_9SPHN</name>
<evidence type="ECO:0000313" key="2">
    <source>
        <dbReference type="EMBL" id="MQT18148.1"/>
    </source>
</evidence>
<protein>
    <submittedName>
        <fullName evidence="2">Alpha/beta fold hydrolase</fullName>
    </submittedName>
</protein>
<dbReference type="SUPFAM" id="SSF53474">
    <property type="entry name" value="alpha/beta-Hydrolases"/>
    <property type="match status" value="1"/>
</dbReference>
<accession>A0A7C9KZL3</accession>
<dbReference type="GO" id="GO:0047372">
    <property type="term" value="F:monoacylglycerol lipase activity"/>
    <property type="evidence" value="ECO:0007669"/>
    <property type="project" value="TreeGrafter"/>
</dbReference>
<dbReference type="InterPro" id="IPR017497">
    <property type="entry name" value="BchO"/>
</dbReference>
<dbReference type="InterPro" id="IPR029058">
    <property type="entry name" value="AB_hydrolase_fold"/>
</dbReference>
<dbReference type="EMBL" id="WIOL01000005">
    <property type="protein sequence ID" value="MQT18148.1"/>
    <property type="molecule type" value="Genomic_DNA"/>
</dbReference>
<evidence type="ECO:0000259" key="1">
    <source>
        <dbReference type="Pfam" id="PF00561"/>
    </source>
</evidence>
<dbReference type="Proteomes" id="UP000481327">
    <property type="component" value="Unassembled WGS sequence"/>
</dbReference>
<reference evidence="2 3" key="1">
    <citation type="submission" date="2019-09" db="EMBL/GenBank/DDBJ databases">
        <title>Polymorphobacter sp. isolated from a lake in China.</title>
        <authorList>
            <person name="Liu Z."/>
        </authorList>
    </citation>
    <scope>NUCLEOTIDE SEQUENCE [LARGE SCALE GENOMIC DNA]</scope>
    <source>
        <strain evidence="2 3">D40P</strain>
    </source>
</reference>
<comment type="caution">
    <text evidence="2">The sequence shown here is derived from an EMBL/GenBank/DDBJ whole genome shotgun (WGS) entry which is preliminary data.</text>
</comment>
<sequence>MAAPRWDREGRDWPNAAASRFVVAGGLKWHVQVMGQGPVVLLLHGTGAATHSWRDLMPLLAERFTVVAPDLPGHGFTSAIGRASPVNVATALAALVDTLGLPPVLTVGHSAGAAIALTMADKGLARPRAVVSLGGALLPFPGMAGKLFPTMARVMFVNPLTPELFAMRTRRPGEVASFLKRSTGSVIDAHGVALYERLLRTSGHLGGALALMANWDLHPLEAALPRIALPVLLLHGARDTTIPPATSRTVAGRLPDGRLNILPDLGHLAHEEAPAQHAALIVDFAVACGLLATAKR</sequence>
<dbReference type="PANTHER" id="PTHR43798">
    <property type="entry name" value="MONOACYLGLYCEROL LIPASE"/>
    <property type="match status" value="1"/>
</dbReference>
<proteinExistence type="predicted"/>